<dbReference type="FunFam" id="3.30.160.60:FF:000325">
    <property type="entry name" value="ZFP90 zinc finger protein"/>
    <property type="match status" value="1"/>
</dbReference>
<evidence type="ECO:0000256" key="8">
    <source>
        <dbReference type="ARBA" id="ARBA00023163"/>
    </source>
</evidence>
<dbReference type="SMART" id="SM00355">
    <property type="entry name" value="ZnF_C2H2"/>
    <property type="match status" value="1"/>
</dbReference>
<evidence type="ECO:0000313" key="14">
    <source>
        <dbReference type="Proteomes" id="UP001054945"/>
    </source>
</evidence>
<evidence type="ECO:0000256" key="4">
    <source>
        <dbReference type="ARBA" id="ARBA00022771"/>
    </source>
</evidence>
<dbReference type="SUPFAM" id="SSF57667">
    <property type="entry name" value="beta-beta-alpha zinc fingers"/>
    <property type="match status" value="1"/>
</dbReference>
<comment type="subcellular location">
    <subcellularLocation>
        <location evidence="1">Nucleus</location>
    </subcellularLocation>
</comment>
<dbReference type="GO" id="GO:0005634">
    <property type="term" value="C:nucleus"/>
    <property type="evidence" value="ECO:0007669"/>
    <property type="project" value="UniProtKB-SubCell"/>
</dbReference>
<evidence type="ECO:0000256" key="11">
    <source>
        <dbReference type="SAM" id="MobiDB-lite"/>
    </source>
</evidence>
<evidence type="ECO:0000256" key="3">
    <source>
        <dbReference type="ARBA" id="ARBA00022737"/>
    </source>
</evidence>
<gene>
    <name evidence="13" type="ORF">CEXT_222971</name>
</gene>
<keyword evidence="9" id="KW-0539">Nucleus</keyword>
<feature type="region of interest" description="Disordered" evidence="11">
    <location>
        <begin position="269"/>
        <end position="305"/>
    </location>
</feature>
<reference evidence="13 14" key="1">
    <citation type="submission" date="2021-06" db="EMBL/GenBank/DDBJ databases">
        <title>Caerostris extrusa draft genome.</title>
        <authorList>
            <person name="Kono N."/>
            <person name="Arakawa K."/>
        </authorList>
    </citation>
    <scope>NUCLEOTIDE SEQUENCE [LARGE SCALE GENOMIC DNA]</scope>
</reference>
<accession>A0AAV4U754</accession>
<organism evidence="13 14">
    <name type="scientific">Caerostris extrusa</name>
    <name type="common">Bark spider</name>
    <name type="synonym">Caerostris bankana</name>
    <dbReference type="NCBI Taxonomy" id="172846"/>
    <lineage>
        <taxon>Eukaryota</taxon>
        <taxon>Metazoa</taxon>
        <taxon>Ecdysozoa</taxon>
        <taxon>Arthropoda</taxon>
        <taxon>Chelicerata</taxon>
        <taxon>Arachnida</taxon>
        <taxon>Araneae</taxon>
        <taxon>Araneomorphae</taxon>
        <taxon>Entelegynae</taxon>
        <taxon>Araneoidea</taxon>
        <taxon>Araneidae</taxon>
        <taxon>Caerostris</taxon>
    </lineage>
</organism>
<dbReference type="PROSITE" id="PS50157">
    <property type="entry name" value="ZINC_FINGER_C2H2_2"/>
    <property type="match status" value="1"/>
</dbReference>
<sequence>MHQQTDCEETSAAEMYSWYDISNHDQNNPATSDFNFPSKPSVKENEYRSVNLQRSSEPSEILRSQNSRHSDASNPGHPASIPMSLAQQVLLPGFQQTFGQRNAMMNRMDQHLEDTSQIEYSGISLTNEVWYSTRNPIHTLNTTEQTETFSFATLACDDPLENLLFSTNNLSGNSDENIFNNPETDNTNNITDPISIPGNSHFSVENQQSCAINFDAKKYKVAENNPKYDKRTDFSYGKADSVFGASNSIETKQHGFGSGIINNIELYTSESSSSDSGSSELNTSFEQKQSSKSDKDPIALQPSDHLEFPECPRPVARLYKCKFCDKAYAHRSSLSRHVRIHSGENRINVRNVNIVLTNIEIPQCEYCNTYVTNFEDHNCVLFGNQHRRSYANIPQNTNGNLSEDIDLSAAGHMHYEVRSSPMYQMDISRQQSIPSDMHQPINCKETAADEMVPQYGVANKYGYNPESSDFLFPDMYPFQENEPHSTHLQLHLKRAKCL</sequence>
<keyword evidence="3" id="KW-0677">Repeat</keyword>
<comment type="caution">
    <text evidence="13">The sequence shown here is derived from an EMBL/GenBank/DDBJ whole genome shotgun (WGS) entry which is preliminary data.</text>
</comment>
<evidence type="ECO:0000256" key="9">
    <source>
        <dbReference type="ARBA" id="ARBA00023242"/>
    </source>
</evidence>
<proteinExistence type="predicted"/>
<keyword evidence="4 10" id="KW-0863">Zinc-finger</keyword>
<keyword evidence="7" id="KW-0238">DNA-binding</keyword>
<keyword evidence="2" id="KW-0479">Metal-binding</keyword>
<evidence type="ECO:0000256" key="6">
    <source>
        <dbReference type="ARBA" id="ARBA00023015"/>
    </source>
</evidence>
<dbReference type="PROSITE" id="PS00028">
    <property type="entry name" value="ZINC_FINGER_C2H2_1"/>
    <property type="match status" value="1"/>
</dbReference>
<dbReference type="Gene3D" id="3.30.160.60">
    <property type="entry name" value="Classic Zinc Finger"/>
    <property type="match status" value="1"/>
</dbReference>
<feature type="domain" description="C2H2-type" evidence="12">
    <location>
        <begin position="319"/>
        <end position="346"/>
    </location>
</feature>
<keyword evidence="5" id="KW-0862">Zinc</keyword>
<dbReference type="GO" id="GO:0008270">
    <property type="term" value="F:zinc ion binding"/>
    <property type="evidence" value="ECO:0007669"/>
    <property type="project" value="UniProtKB-KW"/>
</dbReference>
<dbReference type="Proteomes" id="UP001054945">
    <property type="component" value="Unassembled WGS sequence"/>
</dbReference>
<evidence type="ECO:0000259" key="12">
    <source>
        <dbReference type="PROSITE" id="PS50157"/>
    </source>
</evidence>
<dbReference type="InterPro" id="IPR013087">
    <property type="entry name" value="Znf_C2H2_type"/>
</dbReference>
<evidence type="ECO:0000256" key="1">
    <source>
        <dbReference type="ARBA" id="ARBA00004123"/>
    </source>
</evidence>
<keyword evidence="8" id="KW-0804">Transcription</keyword>
<evidence type="ECO:0000256" key="5">
    <source>
        <dbReference type="ARBA" id="ARBA00022833"/>
    </source>
</evidence>
<name>A0AAV4U754_CAEEX</name>
<keyword evidence="14" id="KW-1185">Reference proteome</keyword>
<dbReference type="EMBL" id="BPLR01012376">
    <property type="protein sequence ID" value="GIY53590.1"/>
    <property type="molecule type" value="Genomic_DNA"/>
</dbReference>
<protein>
    <recommendedName>
        <fullName evidence="12">C2H2-type domain-containing protein</fullName>
    </recommendedName>
</protein>
<feature type="compositionally biased region" description="Low complexity" evidence="11">
    <location>
        <begin position="269"/>
        <end position="280"/>
    </location>
</feature>
<dbReference type="AlphaFoldDB" id="A0AAV4U754"/>
<dbReference type="InterPro" id="IPR036236">
    <property type="entry name" value="Znf_C2H2_sf"/>
</dbReference>
<evidence type="ECO:0000313" key="13">
    <source>
        <dbReference type="EMBL" id="GIY53590.1"/>
    </source>
</evidence>
<feature type="compositionally biased region" description="Polar residues" evidence="11">
    <location>
        <begin position="48"/>
        <end position="67"/>
    </location>
</feature>
<feature type="region of interest" description="Disordered" evidence="11">
    <location>
        <begin position="29"/>
        <end position="81"/>
    </location>
</feature>
<dbReference type="GO" id="GO:0003677">
    <property type="term" value="F:DNA binding"/>
    <property type="evidence" value="ECO:0007669"/>
    <property type="project" value="UniProtKB-KW"/>
</dbReference>
<evidence type="ECO:0000256" key="10">
    <source>
        <dbReference type="PROSITE-ProRule" id="PRU00042"/>
    </source>
</evidence>
<keyword evidence="6" id="KW-0805">Transcription regulation</keyword>
<evidence type="ECO:0000256" key="2">
    <source>
        <dbReference type="ARBA" id="ARBA00022723"/>
    </source>
</evidence>
<evidence type="ECO:0000256" key="7">
    <source>
        <dbReference type="ARBA" id="ARBA00023125"/>
    </source>
</evidence>